<evidence type="ECO:0000313" key="2">
    <source>
        <dbReference type="EMBL" id="EKE44522.1"/>
    </source>
</evidence>
<proteinExistence type="predicted"/>
<dbReference type="AlphaFoldDB" id="K2HD76"/>
<keyword evidence="3" id="KW-1185">Reference proteome</keyword>
<accession>K2HD76</accession>
<reference evidence="2 3" key="1">
    <citation type="journal article" date="2012" name="J. Bacteriol.">
        <title>Draft Genome Sequence of Oceaniovalibus guishaninsula JLT2003T.</title>
        <authorList>
            <person name="Tang K."/>
            <person name="Liu K."/>
            <person name="Jiao N."/>
        </authorList>
    </citation>
    <scope>NUCLEOTIDE SEQUENCE [LARGE SCALE GENOMIC DNA]</scope>
    <source>
        <strain evidence="2 3">JLT2003</strain>
    </source>
</reference>
<evidence type="ECO:0000256" key="1">
    <source>
        <dbReference type="SAM" id="MobiDB-lite"/>
    </source>
</evidence>
<comment type="caution">
    <text evidence="2">The sequence shown here is derived from an EMBL/GenBank/DDBJ whole genome shotgun (WGS) entry which is preliminary data.</text>
</comment>
<gene>
    <name evidence="2" type="ORF">OCGS_1360</name>
</gene>
<name>K2HD76_9RHOB</name>
<feature type="region of interest" description="Disordered" evidence="1">
    <location>
        <begin position="1"/>
        <end position="21"/>
    </location>
</feature>
<sequence length="45" mass="4703">MFEFRCGSHASSPSGVDPFGMDARGSGRFEGAVVTSRCRSVGSGY</sequence>
<dbReference type="EMBL" id="AMGO01000021">
    <property type="protein sequence ID" value="EKE44522.1"/>
    <property type="molecule type" value="Genomic_DNA"/>
</dbReference>
<organism evidence="2 3">
    <name type="scientific">Oceaniovalibus guishaninsula JLT2003</name>
    <dbReference type="NCBI Taxonomy" id="1231392"/>
    <lineage>
        <taxon>Bacteria</taxon>
        <taxon>Pseudomonadati</taxon>
        <taxon>Pseudomonadota</taxon>
        <taxon>Alphaproteobacteria</taxon>
        <taxon>Rhodobacterales</taxon>
        <taxon>Roseobacteraceae</taxon>
        <taxon>Oceaniovalibus</taxon>
    </lineage>
</organism>
<dbReference type="Proteomes" id="UP000006765">
    <property type="component" value="Unassembled WGS sequence"/>
</dbReference>
<evidence type="ECO:0000313" key="3">
    <source>
        <dbReference type="Proteomes" id="UP000006765"/>
    </source>
</evidence>
<protein>
    <submittedName>
        <fullName evidence="2">Uncharacterized protein</fullName>
    </submittedName>
</protein>